<dbReference type="PANTHER" id="PTHR42085">
    <property type="entry name" value="F-BOX DOMAIN-CONTAINING PROTEIN"/>
    <property type="match status" value="1"/>
</dbReference>
<gene>
    <name evidence="2" type="ORF">T440DRAFT_489127</name>
</gene>
<proteinExistence type="predicted"/>
<sequence length="315" mass="34533">MSSPAASPAVDSSASGHYSKRKRVPITYVADELASPDSDYEVEAEAEAPPPKKSQGKAKATTTPKVSKRTIFPFLQLPAEIRNIIYTYSLVDLHGIKLKAVNEKHRHSTARILPDGAHGGAMLRANERLSELSPALLAVCKQIHWEGRDMLYGNEFVFVDTRALYAFLISLGPVGARYLKTLRVHRWGRTSTLTGYSHACFTALVCAVNLITFQIDDRISDAMTISGSAKQFYHDAFPWLEAVGSAKQQASAAVEILKFGRDGPVRAQPQGPEQAGKDFKVELTKHLVAQQNKLRGNVPKQRRLSQHVAVAGDSS</sequence>
<feature type="region of interest" description="Disordered" evidence="1">
    <location>
        <begin position="292"/>
        <end position="315"/>
    </location>
</feature>
<dbReference type="OrthoDB" id="5397846at2759"/>
<organism evidence="2 3">
    <name type="scientific">Plenodomus tracheiphilus IPT5</name>
    <dbReference type="NCBI Taxonomy" id="1408161"/>
    <lineage>
        <taxon>Eukaryota</taxon>
        <taxon>Fungi</taxon>
        <taxon>Dikarya</taxon>
        <taxon>Ascomycota</taxon>
        <taxon>Pezizomycotina</taxon>
        <taxon>Dothideomycetes</taxon>
        <taxon>Pleosporomycetidae</taxon>
        <taxon>Pleosporales</taxon>
        <taxon>Pleosporineae</taxon>
        <taxon>Leptosphaeriaceae</taxon>
        <taxon>Plenodomus</taxon>
    </lineage>
</organism>
<feature type="region of interest" description="Disordered" evidence="1">
    <location>
        <begin position="1"/>
        <end position="21"/>
    </location>
</feature>
<dbReference type="PANTHER" id="PTHR42085:SF8">
    <property type="entry name" value="F-BOX DOMAIN-CONTAINING PROTEIN"/>
    <property type="match status" value="1"/>
</dbReference>
<dbReference type="AlphaFoldDB" id="A0A6A7B835"/>
<feature type="region of interest" description="Disordered" evidence="1">
    <location>
        <begin position="34"/>
        <end position="62"/>
    </location>
</feature>
<feature type="compositionally biased region" description="Low complexity" evidence="1">
    <location>
        <begin position="1"/>
        <end position="15"/>
    </location>
</feature>
<dbReference type="EMBL" id="MU006302">
    <property type="protein sequence ID" value="KAF2851570.1"/>
    <property type="molecule type" value="Genomic_DNA"/>
</dbReference>
<evidence type="ECO:0000256" key="1">
    <source>
        <dbReference type="SAM" id="MobiDB-lite"/>
    </source>
</evidence>
<reference evidence="2" key="1">
    <citation type="submission" date="2020-01" db="EMBL/GenBank/DDBJ databases">
        <authorList>
            <consortium name="DOE Joint Genome Institute"/>
            <person name="Haridas S."/>
            <person name="Albert R."/>
            <person name="Binder M."/>
            <person name="Bloem J."/>
            <person name="Labutti K."/>
            <person name="Salamov A."/>
            <person name="Andreopoulos B."/>
            <person name="Baker S.E."/>
            <person name="Barry K."/>
            <person name="Bills G."/>
            <person name="Bluhm B.H."/>
            <person name="Cannon C."/>
            <person name="Castanera R."/>
            <person name="Culley D.E."/>
            <person name="Daum C."/>
            <person name="Ezra D."/>
            <person name="Gonzalez J.B."/>
            <person name="Henrissat B."/>
            <person name="Kuo A."/>
            <person name="Liang C."/>
            <person name="Lipzen A."/>
            <person name="Lutzoni F."/>
            <person name="Magnuson J."/>
            <person name="Mondo S."/>
            <person name="Nolan M."/>
            <person name="Ohm R."/>
            <person name="Pangilinan J."/>
            <person name="Park H.-J."/>
            <person name="Ramirez L."/>
            <person name="Alfaro M."/>
            <person name="Sun H."/>
            <person name="Tritt A."/>
            <person name="Yoshinaga Y."/>
            <person name="Zwiers L.-H."/>
            <person name="Turgeon B.G."/>
            <person name="Goodwin S.B."/>
            <person name="Spatafora J.W."/>
            <person name="Crous P.W."/>
            <person name="Grigoriev I.V."/>
        </authorList>
    </citation>
    <scope>NUCLEOTIDE SEQUENCE</scope>
    <source>
        <strain evidence="2">IPT5</strain>
    </source>
</reference>
<protein>
    <recommendedName>
        <fullName evidence="4">F-box domain-containing protein</fullName>
    </recommendedName>
</protein>
<name>A0A6A7B835_9PLEO</name>
<accession>A0A6A7B835</accession>
<dbReference type="Proteomes" id="UP000799423">
    <property type="component" value="Unassembled WGS sequence"/>
</dbReference>
<evidence type="ECO:0008006" key="4">
    <source>
        <dbReference type="Google" id="ProtNLM"/>
    </source>
</evidence>
<evidence type="ECO:0000313" key="3">
    <source>
        <dbReference type="Proteomes" id="UP000799423"/>
    </source>
</evidence>
<evidence type="ECO:0000313" key="2">
    <source>
        <dbReference type="EMBL" id="KAF2851570.1"/>
    </source>
</evidence>
<dbReference type="InterPro" id="IPR038883">
    <property type="entry name" value="AN11006-like"/>
</dbReference>
<keyword evidence="3" id="KW-1185">Reference proteome</keyword>